<feature type="compositionally biased region" description="Low complexity" evidence="1">
    <location>
        <begin position="70"/>
        <end position="80"/>
    </location>
</feature>
<protein>
    <submittedName>
        <fullName evidence="3">Uncharacterized protein</fullName>
    </submittedName>
</protein>
<organism evidence="3 4">
    <name type="scientific">Schizothecium vesticola</name>
    <dbReference type="NCBI Taxonomy" id="314040"/>
    <lineage>
        <taxon>Eukaryota</taxon>
        <taxon>Fungi</taxon>
        <taxon>Dikarya</taxon>
        <taxon>Ascomycota</taxon>
        <taxon>Pezizomycotina</taxon>
        <taxon>Sordariomycetes</taxon>
        <taxon>Sordariomycetidae</taxon>
        <taxon>Sordariales</taxon>
        <taxon>Schizotheciaceae</taxon>
        <taxon>Schizothecium</taxon>
    </lineage>
</organism>
<keyword evidence="4" id="KW-1185">Reference proteome</keyword>
<evidence type="ECO:0000313" key="4">
    <source>
        <dbReference type="Proteomes" id="UP001172155"/>
    </source>
</evidence>
<dbReference type="AlphaFoldDB" id="A0AA40BRA0"/>
<evidence type="ECO:0000256" key="1">
    <source>
        <dbReference type="SAM" id="MobiDB-lite"/>
    </source>
</evidence>
<dbReference type="EMBL" id="JAUKUD010000007">
    <property type="protein sequence ID" value="KAK0738940.1"/>
    <property type="molecule type" value="Genomic_DNA"/>
</dbReference>
<dbReference type="PANTHER" id="PTHR38694:SF1">
    <property type="entry name" value="PEROXIN DOMAIN-CONTAINING PROTEIN"/>
    <property type="match status" value="1"/>
</dbReference>
<keyword evidence="2" id="KW-0812">Transmembrane</keyword>
<dbReference type="InterPro" id="IPR021709">
    <property type="entry name" value="DUF3292"/>
</dbReference>
<evidence type="ECO:0000256" key="2">
    <source>
        <dbReference type="SAM" id="Phobius"/>
    </source>
</evidence>
<comment type="caution">
    <text evidence="3">The sequence shown here is derived from an EMBL/GenBank/DDBJ whole genome shotgun (WGS) entry which is preliminary data.</text>
</comment>
<feature type="compositionally biased region" description="Low complexity" evidence="1">
    <location>
        <begin position="32"/>
        <end position="52"/>
    </location>
</feature>
<gene>
    <name evidence="3" type="ORF">B0T18DRAFT_492786</name>
</gene>
<feature type="region of interest" description="Disordered" evidence="1">
    <location>
        <begin position="478"/>
        <end position="497"/>
    </location>
</feature>
<sequence length="663" mass="72083">MTHMEDTGLDNWNVRPGDIPDTYAPTSDHQLPPATTDTNTNPTTTTPGPQTTESHHLASTTNLPPPPTHPQSSSSQGSGQDLTDLGWHPPPGAVPAPLLPHSLPNPQLWALIRRFDKQVCHVKSLPAPPPSGLDLEISANETFTPVKFKTHLERLYMSVVVGAFTAWKHVVRLRSWRETKRTGAFLAVYAAAWVADLLGVVAVLWAMGLVMVPRWRAVCFPPAPPSIIRGDGKGVKKPMAGVLASEGSITGAPEKREGEAVEQEAHSFVNSVITLAVGLAGDQNPKDISETKYKTGALRVVEQDKTKKPVTDMVFSEAEEVMHMMAQMIDVYERFANALNPTPPFPVLRPRLILASCLSPLLFTFLFFSPHMIIKSLGLLVGFAIFGDPVIRKGMEFLSCNYPEWKQFLSLRNTILKGVPTDSQLTLTLLRIGERNKTPIPPPPSTDEPPKFEGNAAAAENLDKTLGIDQSHINAAVAPDPAKKAEAESNPQSQIPKTKRRILSAVKGVFHGGVSTGLGVDHLAARAGVSEGAKFREGVVRTGPSPESGPTRFPARWQGKKGYAVVTGPMVGWVKGGVDKDGGEGEREMEWTLRIGEVHELQKIGGLGWKVKIAVAWATDAEINDGIILRDEQGNEYHLTAIPERDSLFNRLVAIGGQIWEAW</sequence>
<evidence type="ECO:0000313" key="3">
    <source>
        <dbReference type="EMBL" id="KAK0738940.1"/>
    </source>
</evidence>
<dbReference type="Pfam" id="PF11696">
    <property type="entry name" value="DUF3292"/>
    <property type="match status" value="1"/>
</dbReference>
<proteinExistence type="predicted"/>
<feature type="region of interest" description="Disordered" evidence="1">
    <location>
        <begin position="434"/>
        <end position="453"/>
    </location>
</feature>
<feature type="compositionally biased region" description="Pro residues" evidence="1">
    <location>
        <begin position="88"/>
        <end position="98"/>
    </location>
</feature>
<reference evidence="3" key="1">
    <citation type="submission" date="2023-06" db="EMBL/GenBank/DDBJ databases">
        <title>Genome-scale phylogeny and comparative genomics of the fungal order Sordariales.</title>
        <authorList>
            <consortium name="Lawrence Berkeley National Laboratory"/>
            <person name="Hensen N."/>
            <person name="Bonometti L."/>
            <person name="Westerberg I."/>
            <person name="Brannstrom I.O."/>
            <person name="Guillou S."/>
            <person name="Cros-Aarteil S."/>
            <person name="Calhoun S."/>
            <person name="Haridas S."/>
            <person name="Kuo A."/>
            <person name="Mondo S."/>
            <person name="Pangilinan J."/>
            <person name="Riley R."/>
            <person name="LaButti K."/>
            <person name="Andreopoulos B."/>
            <person name="Lipzen A."/>
            <person name="Chen C."/>
            <person name="Yanf M."/>
            <person name="Daum C."/>
            <person name="Ng V."/>
            <person name="Clum A."/>
            <person name="Steindorff A."/>
            <person name="Ohm R."/>
            <person name="Martin F."/>
            <person name="Silar P."/>
            <person name="Natvig D."/>
            <person name="Lalanne C."/>
            <person name="Gautier V."/>
            <person name="Ament-velasquez S.L."/>
            <person name="Kruys A."/>
            <person name="Hutchinson M.I."/>
            <person name="Powell A.J."/>
            <person name="Barry K."/>
            <person name="Miller A.N."/>
            <person name="Grigoriev I.V."/>
            <person name="Debuchy R."/>
            <person name="Gladieux P."/>
            <person name="Thoren M.H."/>
            <person name="Johannesson H."/>
        </authorList>
    </citation>
    <scope>NUCLEOTIDE SEQUENCE</scope>
    <source>
        <strain evidence="3">SMH3187-1</strain>
    </source>
</reference>
<feature type="region of interest" description="Disordered" evidence="1">
    <location>
        <begin position="1"/>
        <end position="99"/>
    </location>
</feature>
<accession>A0AA40BRA0</accession>
<dbReference type="PANTHER" id="PTHR38694">
    <property type="entry name" value="CONSERVED EXPRESSED PROTEIN"/>
    <property type="match status" value="1"/>
</dbReference>
<feature type="transmembrane region" description="Helical" evidence="2">
    <location>
        <begin position="183"/>
        <end position="207"/>
    </location>
</feature>
<keyword evidence="2" id="KW-1133">Transmembrane helix</keyword>
<keyword evidence="2" id="KW-0472">Membrane</keyword>
<dbReference type="Proteomes" id="UP001172155">
    <property type="component" value="Unassembled WGS sequence"/>
</dbReference>
<name>A0AA40BRA0_9PEZI</name>